<keyword evidence="4 10" id="KW-1003">Cell membrane</keyword>
<feature type="compositionally biased region" description="Basic and acidic residues" evidence="11">
    <location>
        <begin position="137"/>
        <end position="147"/>
    </location>
</feature>
<feature type="domain" description="TonB C-terminal" evidence="12">
    <location>
        <begin position="178"/>
        <end position="269"/>
    </location>
</feature>
<evidence type="ECO:0000313" key="13">
    <source>
        <dbReference type="EMBL" id="SAI42523.1"/>
    </source>
</evidence>
<accession>A0A157Q9F8</accession>
<feature type="region of interest" description="Disordered" evidence="11">
    <location>
        <begin position="63"/>
        <end position="190"/>
    </location>
</feature>
<keyword evidence="6 10" id="KW-0812">Transmembrane</keyword>
<evidence type="ECO:0000256" key="4">
    <source>
        <dbReference type="ARBA" id="ARBA00022475"/>
    </source>
</evidence>
<evidence type="ECO:0000259" key="12">
    <source>
        <dbReference type="PROSITE" id="PS52015"/>
    </source>
</evidence>
<keyword evidence="5 10" id="KW-0997">Cell inner membrane</keyword>
<dbReference type="InterPro" id="IPR006260">
    <property type="entry name" value="TonB/TolA_C"/>
</dbReference>
<keyword evidence="3 10" id="KW-0813">Transport</keyword>
<evidence type="ECO:0000256" key="3">
    <source>
        <dbReference type="ARBA" id="ARBA00022448"/>
    </source>
</evidence>
<dbReference type="Pfam" id="PF03544">
    <property type="entry name" value="TonB_C"/>
    <property type="match status" value="1"/>
</dbReference>
<dbReference type="GO" id="GO:0055085">
    <property type="term" value="P:transmembrane transport"/>
    <property type="evidence" value="ECO:0007669"/>
    <property type="project" value="InterPro"/>
</dbReference>
<evidence type="ECO:0000256" key="10">
    <source>
        <dbReference type="RuleBase" id="RU362123"/>
    </source>
</evidence>
<feature type="compositionally biased region" description="Polar residues" evidence="11">
    <location>
        <begin position="162"/>
        <end position="181"/>
    </location>
</feature>
<dbReference type="GO" id="GO:0015031">
    <property type="term" value="P:protein transport"/>
    <property type="evidence" value="ECO:0007669"/>
    <property type="project" value="UniProtKB-UniRule"/>
</dbReference>
<organism evidence="13 14">
    <name type="scientific">Bordetella ansorpii</name>
    <dbReference type="NCBI Taxonomy" id="288768"/>
    <lineage>
        <taxon>Bacteria</taxon>
        <taxon>Pseudomonadati</taxon>
        <taxon>Pseudomonadota</taxon>
        <taxon>Betaproteobacteria</taxon>
        <taxon>Burkholderiales</taxon>
        <taxon>Alcaligenaceae</taxon>
        <taxon>Bordetella</taxon>
    </lineage>
</organism>
<feature type="compositionally biased region" description="Acidic residues" evidence="11">
    <location>
        <begin position="99"/>
        <end position="111"/>
    </location>
</feature>
<sequence>MPSPQYGRYASSSSLSSFLWRGAAGVVILALHVGVVAVAYYFGDTEKPQMLEQEPVMVSVIEAPEPQLAQVQPETETPPPPVEEPPPPPPVEEPPPPEPEPEVEPEPEPEPIIEKPPEPAPKPKPKPKPKPQPKPQPKPEPKPEPKPQPETPPPPSPVGEQKVTQAPRQAPQPSEPETMTNVEYLGGQPKPNYPAISARMREEGRVVVLVDINTQGLPETVRIDTSSGYPRLDESALAAVRKARFKPLMRNGVALPARARIPFDFTMRN</sequence>
<evidence type="ECO:0000256" key="5">
    <source>
        <dbReference type="ARBA" id="ARBA00022519"/>
    </source>
</evidence>
<evidence type="ECO:0000256" key="7">
    <source>
        <dbReference type="ARBA" id="ARBA00022927"/>
    </source>
</evidence>
<dbReference type="InterPro" id="IPR003538">
    <property type="entry name" value="TonB"/>
</dbReference>
<dbReference type="NCBIfam" id="TIGR01352">
    <property type="entry name" value="tonB_Cterm"/>
    <property type="match status" value="1"/>
</dbReference>
<keyword evidence="8 10" id="KW-1133">Transmembrane helix</keyword>
<evidence type="ECO:0000256" key="9">
    <source>
        <dbReference type="ARBA" id="ARBA00023136"/>
    </source>
</evidence>
<dbReference type="AlphaFoldDB" id="A0A157Q9F8"/>
<keyword evidence="9 10" id="KW-0472">Membrane</keyword>
<dbReference type="OrthoDB" id="9792439at2"/>
<dbReference type="GO" id="GO:0015891">
    <property type="term" value="P:siderophore transport"/>
    <property type="evidence" value="ECO:0007669"/>
    <property type="project" value="InterPro"/>
</dbReference>
<reference evidence="13 14" key="1">
    <citation type="submission" date="2016-03" db="EMBL/GenBank/DDBJ databases">
        <authorList>
            <consortium name="Pathogen Informatics"/>
        </authorList>
    </citation>
    <scope>NUCLEOTIDE SEQUENCE [LARGE SCALE GENOMIC DNA]</scope>
    <source>
        <strain evidence="13 14">NCTC13364</strain>
    </source>
</reference>
<dbReference type="PROSITE" id="PS52015">
    <property type="entry name" value="TONB_CTD"/>
    <property type="match status" value="1"/>
</dbReference>
<dbReference type="PANTHER" id="PTHR33446:SF2">
    <property type="entry name" value="PROTEIN TONB"/>
    <property type="match status" value="1"/>
</dbReference>
<dbReference type="Gene3D" id="3.30.1150.10">
    <property type="match status" value="1"/>
</dbReference>
<evidence type="ECO:0000256" key="11">
    <source>
        <dbReference type="SAM" id="MobiDB-lite"/>
    </source>
</evidence>
<gene>
    <name evidence="13" type="primary">tonB</name>
    <name evidence="13" type="ORF">SAMEA1982600_03426</name>
</gene>
<dbReference type="PANTHER" id="PTHR33446">
    <property type="entry name" value="PROTEIN TONB-RELATED"/>
    <property type="match status" value="1"/>
</dbReference>
<dbReference type="RefSeq" id="WP_066415608.1">
    <property type="nucleotide sequence ID" value="NZ_FKBS01000017.1"/>
</dbReference>
<keyword evidence="10" id="KW-0735">Signal-anchor</keyword>
<dbReference type="InterPro" id="IPR037682">
    <property type="entry name" value="TonB_C"/>
</dbReference>
<feature type="compositionally biased region" description="Pro residues" evidence="11">
    <location>
        <begin position="148"/>
        <end position="157"/>
    </location>
</feature>
<name>A0A157Q9F8_9BORD</name>
<dbReference type="PRINTS" id="PR01374">
    <property type="entry name" value="TONBPROTEIN"/>
</dbReference>
<dbReference type="InterPro" id="IPR051045">
    <property type="entry name" value="TonB-dependent_transducer"/>
</dbReference>
<dbReference type="SUPFAM" id="SSF74653">
    <property type="entry name" value="TolA/TonB C-terminal domain"/>
    <property type="match status" value="1"/>
</dbReference>
<feature type="compositionally biased region" description="Pro residues" evidence="11">
    <location>
        <begin position="76"/>
        <end position="98"/>
    </location>
</feature>
<proteinExistence type="inferred from homology"/>
<evidence type="ECO:0000313" key="14">
    <source>
        <dbReference type="Proteomes" id="UP000077037"/>
    </source>
</evidence>
<comment type="similarity">
    <text evidence="2 10">Belongs to the TonB family.</text>
</comment>
<comment type="function">
    <text evidence="10">Interacts with outer membrane receptor proteins that carry out high-affinity binding and energy dependent uptake into the periplasmic space of specific substrates. It could act to transduce energy from the cytoplasmic membrane to specific energy-requiring processes in the outer membrane, resulting in the release into the periplasm of ligands bound by these outer membrane proteins.</text>
</comment>
<keyword evidence="7 10" id="KW-0653">Protein transport</keyword>
<dbReference type="EMBL" id="FKBS01000017">
    <property type="protein sequence ID" value="SAI42523.1"/>
    <property type="molecule type" value="Genomic_DNA"/>
</dbReference>
<comment type="subcellular location">
    <subcellularLocation>
        <location evidence="1 10">Cell inner membrane</location>
        <topology evidence="1 10">Single-pass membrane protein</topology>
        <orientation evidence="1 10">Periplasmic side</orientation>
    </subcellularLocation>
</comment>
<dbReference type="GO" id="GO:0031992">
    <property type="term" value="F:energy transducer activity"/>
    <property type="evidence" value="ECO:0007669"/>
    <property type="project" value="InterPro"/>
</dbReference>
<feature type="transmembrane region" description="Helical" evidence="10">
    <location>
        <begin position="20"/>
        <end position="42"/>
    </location>
</feature>
<evidence type="ECO:0000256" key="2">
    <source>
        <dbReference type="ARBA" id="ARBA00006555"/>
    </source>
</evidence>
<evidence type="ECO:0000256" key="8">
    <source>
        <dbReference type="ARBA" id="ARBA00022989"/>
    </source>
</evidence>
<evidence type="ECO:0000256" key="6">
    <source>
        <dbReference type="ARBA" id="ARBA00022692"/>
    </source>
</evidence>
<evidence type="ECO:0000256" key="1">
    <source>
        <dbReference type="ARBA" id="ARBA00004383"/>
    </source>
</evidence>
<dbReference type="GO" id="GO:0030288">
    <property type="term" value="C:outer membrane-bounded periplasmic space"/>
    <property type="evidence" value="ECO:0007669"/>
    <property type="project" value="InterPro"/>
</dbReference>
<dbReference type="GO" id="GO:0098797">
    <property type="term" value="C:plasma membrane protein complex"/>
    <property type="evidence" value="ECO:0007669"/>
    <property type="project" value="TreeGrafter"/>
</dbReference>
<dbReference type="Proteomes" id="UP000077037">
    <property type="component" value="Unassembled WGS sequence"/>
</dbReference>
<protein>
    <recommendedName>
        <fullName evidence="10">Protein TonB</fullName>
    </recommendedName>
</protein>